<dbReference type="GO" id="GO:0004307">
    <property type="term" value="F:ethanolaminephosphotransferase activity"/>
    <property type="evidence" value="ECO:0007669"/>
    <property type="project" value="TreeGrafter"/>
</dbReference>
<dbReference type="InterPro" id="IPR014472">
    <property type="entry name" value="CHOPT"/>
</dbReference>
<protein>
    <submittedName>
        <fullName evidence="5">Uncharacterized protein</fullName>
    </submittedName>
</protein>
<comment type="caution">
    <text evidence="5">The sequence shown here is derived from an EMBL/GenBank/DDBJ whole genome shotgun (WGS) entry which is preliminary data.</text>
</comment>
<evidence type="ECO:0000313" key="5">
    <source>
        <dbReference type="EMBL" id="GIY74222.1"/>
    </source>
</evidence>
<dbReference type="PANTHER" id="PTHR10414">
    <property type="entry name" value="ETHANOLAMINEPHOSPHOTRANSFERASE"/>
    <property type="match status" value="1"/>
</dbReference>
<dbReference type="GO" id="GO:0006646">
    <property type="term" value="P:phosphatidylethanolamine biosynthetic process"/>
    <property type="evidence" value="ECO:0007669"/>
    <property type="project" value="TreeGrafter"/>
</dbReference>
<evidence type="ECO:0000256" key="3">
    <source>
        <dbReference type="ARBA" id="ARBA00023136"/>
    </source>
</evidence>
<dbReference type="AlphaFoldDB" id="A0AAV4VV39"/>
<feature type="transmembrane region" description="Helical" evidence="4">
    <location>
        <begin position="333"/>
        <end position="357"/>
    </location>
</feature>
<evidence type="ECO:0000256" key="1">
    <source>
        <dbReference type="ARBA" id="ARBA00004370"/>
    </source>
</evidence>
<name>A0AAV4VV39_9ARAC</name>
<feature type="transmembrane region" description="Helical" evidence="4">
    <location>
        <begin position="102"/>
        <end position="122"/>
    </location>
</feature>
<comment type="similarity">
    <text evidence="2">Belongs to the CDP-alcohol phosphatidyltransferase class-I family.</text>
</comment>
<dbReference type="InterPro" id="IPR043130">
    <property type="entry name" value="CDP-OH_PTrfase_TM_dom"/>
</dbReference>
<keyword evidence="4" id="KW-1133">Transmembrane helix</keyword>
<evidence type="ECO:0000313" key="6">
    <source>
        <dbReference type="Proteomes" id="UP001054837"/>
    </source>
</evidence>
<keyword evidence="6" id="KW-1185">Reference proteome</keyword>
<organism evidence="5 6">
    <name type="scientific">Caerostris darwini</name>
    <dbReference type="NCBI Taxonomy" id="1538125"/>
    <lineage>
        <taxon>Eukaryota</taxon>
        <taxon>Metazoa</taxon>
        <taxon>Ecdysozoa</taxon>
        <taxon>Arthropoda</taxon>
        <taxon>Chelicerata</taxon>
        <taxon>Arachnida</taxon>
        <taxon>Araneae</taxon>
        <taxon>Araneomorphae</taxon>
        <taxon>Entelegynae</taxon>
        <taxon>Araneoidea</taxon>
        <taxon>Araneidae</taxon>
        <taxon>Caerostris</taxon>
    </lineage>
</organism>
<feature type="transmembrane region" description="Helical" evidence="4">
    <location>
        <begin position="232"/>
        <end position="251"/>
    </location>
</feature>
<feature type="transmembrane region" description="Helical" evidence="4">
    <location>
        <begin position="377"/>
        <end position="396"/>
    </location>
</feature>
<feature type="transmembrane region" description="Helical" evidence="4">
    <location>
        <begin position="304"/>
        <end position="326"/>
    </location>
</feature>
<dbReference type="EMBL" id="BPLQ01013715">
    <property type="protein sequence ID" value="GIY74222.1"/>
    <property type="molecule type" value="Genomic_DNA"/>
</dbReference>
<evidence type="ECO:0000256" key="2">
    <source>
        <dbReference type="ARBA" id="ARBA00010441"/>
    </source>
</evidence>
<dbReference type="GO" id="GO:0005794">
    <property type="term" value="C:Golgi apparatus"/>
    <property type="evidence" value="ECO:0007669"/>
    <property type="project" value="TreeGrafter"/>
</dbReference>
<feature type="transmembrane region" description="Helical" evidence="4">
    <location>
        <begin position="134"/>
        <end position="152"/>
    </location>
</feature>
<dbReference type="PANTHER" id="PTHR10414:SF37">
    <property type="entry name" value="BB IN A BOXCAR, ISOFORM C"/>
    <property type="match status" value="1"/>
</dbReference>
<gene>
    <name evidence="5" type="primary">CEPT1</name>
    <name evidence="5" type="ORF">CDAR_183351</name>
</gene>
<evidence type="ECO:0000256" key="4">
    <source>
        <dbReference type="SAM" id="Phobius"/>
    </source>
</evidence>
<feature type="transmembrane region" description="Helical" evidence="4">
    <location>
        <begin position="263"/>
        <end position="284"/>
    </location>
</feature>
<keyword evidence="4" id="KW-0812">Transmembrane</keyword>
<sequence length="466" mass="52517">MAFLKSSWTLSPCLEFINSSLQFSDIQNPVLFVWEFRSANMYSKEVKNSVSNPGWILLPEQMDAVTKKPYIYNATAGSFLELLFLQKFWMKLSQYVPTRVTPCVLTCLGLAINLGCCLTLLYYSPDAKAEAPSWVYVLSACGVFLYQTLDALDGKQAMKVQDTQIEEVYDHGCDAISTVFVCLTTAAAMQLCTQPLLMFLFFITSMLVFYSAHWQDHITHVMIFGKVDVSEVQFSIMFIHLLTAFYGQQFWKTMIFGTEMRTIISCVCFLGMVKTIAYNIGYVLGNKTPIDAYVKIPRKTGLQIWNPVVPVSVLTYFAVVTFNSGLFEENPSIFAIAFGLAYAKLTLKLVIANVTYADMDIWDSSLVAPFLLCLNTYLPSAYMLPSSTALLCGLVYNMMDVARYFTYISWDLKEALDAYIFTLKYQPGHPKFNIKHSQGVYVNGLNNNEILANATKSTEEQSGNCK</sequence>
<reference evidence="5 6" key="1">
    <citation type="submission" date="2021-06" db="EMBL/GenBank/DDBJ databases">
        <title>Caerostris darwini draft genome.</title>
        <authorList>
            <person name="Kono N."/>
            <person name="Arakawa K."/>
        </authorList>
    </citation>
    <scope>NUCLEOTIDE SEQUENCE [LARGE SCALE GENOMIC DNA]</scope>
</reference>
<accession>A0AAV4VV39</accession>
<feature type="transmembrane region" description="Helical" evidence="4">
    <location>
        <begin position="196"/>
        <end position="212"/>
    </location>
</feature>
<dbReference type="GO" id="GO:0005789">
    <property type="term" value="C:endoplasmic reticulum membrane"/>
    <property type="evidence" value="ECO:0007669"/>
    <property type="project" value="TreeGrafter"/>
</dbReference>
<dbReference type="Gene3D" id="1.20.120.1760">
    <property type="match status" value="1"/>
</dbReference>
<comment type="subcellular location">
    <subcellularLocation>
        <location evidence="1">Membrane</location>
    </subcellularLocation>
</comment>
<dbReference type="Proteomes" id="UP001054837">
    <property type="component" value="Unassembled WGS sequence"/>
</dbReference>
<keyword evidence="3 4" id="KW-0472">Membrane</keyword>
<proteinExistence type="inferred from homology"/>
<dbReference type="GO" id="GO:0004142">
    <property type="term" value="F:diacylglycerol cholinephosphotransferase activity"/>
    <property type="evidence" value="ECO:0007669"/>
    <property type="project" value="TreeGrafter"/>
</dbReference>